<dbReference type="PANTHER" id="PTHR47529:SF1">
    <property type="entry name" value="PERIPLASMIC CHAPERONE PPID"/>
    <property type="match status" value="1"/>
</dbReference>
<reference evidence="15 16" key="1">
    <citation type="journal article" date="2019" name="Nat. Microbiol.">
        <title>Mediterranean grassland soil C-N compound turnover is dependent on rainfall and depth, and is mediated by genomically divergent microorganisms.</title>
        <authorList>
            <person name="Diamond S."/>
            <person name="Andeer P.F."/>
            <person name="Li Z."/>
            <person name="Crits-Christoph A."/>
            <person name="Burstein D."/>
            <person name="Anantharaman K."/>
            <person name="Lane K.R."/>
            <person name="Thomas B.C."/>
            <person name="Pan C."/>
            <person name="Northen T.R."/>
            <person name="Banfield J.F."/>
        </authorList>
    </citation>
    <scope>NUCLEOTIDE SEQUENCE [LARGE SCALE GENOMIC DNA]</scope>
    <source>
        <strain evidence="15">WS_4</strain>
    </source>
</reference>
<evidence type="ECO:0000256" key="2">
    <source>
        <dbReference type="ARBA" id="ARBA00022475"/>
    </source>
</evidence>
<dbReference type="InterPro" id="IPR000297">
    <property type="entry name" value="PPIase_PpiC"/>
</dbReference>
<evidence type="ECO:0000256" key="7">
    <source>
        <dbReference type="ARBA" id="ARBA00023186"/>
    </source>
</evidence>
<dbReference type="InterPro" id="IPR052029">
    <property type="entry name" value="PpiD_chaperone"/>
</dbReference>
<keyword evidence="4 13" id="KW-0812">Transmembrane</keyword>
<dbReference type="AlphaFoldDB" id="A0A538SR49"/>
<evidence type="ECO:0000256" key="6">
    <source>
        <dbReference type="ARBA" id="ARBA00023136"/>
    </source>
</evidence>
<dbReference type="SUPFAM" id="SSF109998">
    <property type="entry name" value="Triger factor/SurA peptide-binding domain-like"/>
    <property type="match status" value="1"/>
</dbReference>
<dbReference type="GO" id="GO:0005886">
    <property type="term" value="C:plasma membrane"/>
    <property type="evidence" value="ECO:0007669"/>
    <property type="project" value="UniProtKB-SubCell"/>
</dbReference>
<gene>
    <name evidence="15" type="ORF">E6K74_07945</name>
</gene>
<proteinExistence type="inferred from homology"/>
<dbReference type="Gene3D" id="3.10.50.40">
    <property type="match status" value="2"/>
</dbReference>
<evidence type="ECO:0000256" key="9">
    <source>
        <dbReference type="ARBA" id="ARBA00040743"/>
    </source>
</evidence>
<evidence type="ECO:0000256" key="10">
    <source>
        <dbReference type="ARBA" id="ARBA00042775"/>
    </source>
</evidence>
<dbReference type="InterPro" id="IPR027304">
    <property type="entry name" value="Trigger_fact/SurA_dom_sf"/>
</dbReference>
<dbReference type="SUPFAM" id="SSF54534">
    <property type="entry name" value="FKBP-like"/>
    <property type="match status" value="1"/>
</dbReference>
<dbReference type="Proteomes" id="UP000319829">
    <property type="component" value="Unassembled WGS sequence"/>
</dbReference>
<comment type="caution">
    <text evidence="15">The sequence shown here is derived from an EMBL/GenBank/DDBJ whole genome shotgun (WGS) entry which is preliminary data.</text>
</comment>
<dbReference type="PROSITE" id="PS50198">
    <property type="entry name" value="PPIC_PPIASE_2"/>
    <property type="match status" value="2"/>
</dbReference>
<keyword evidence="7" id="KW-0143">Chaperone</keyword>
<evidence type="ECO:0000256" key="4">
    <source>
        <dbReference type="ARBA" id="ARBA00022692"/>
    </source>
</evidence>
<protein>
    <recommendedName>
        <fullName evidence="9">Periplasmic chaperone PpiD</fullName>
    </recommendedName>
    <alternativeName>
        <fullName evidence="10">Periplasmic folding chaperone</fullName>
    </alternativeName>
</protein>
<dbReference type="PANTHER" id="PTHR47529">
    <property type="entry name" value="PEPTIDYL-PROLYL CIS-TRANS ISOMERASE D"/>
    <property type="match status" value="1"/>
</dbReference>
<dbReference type="InterPro" id="IPR046357">
    <property type="entry name" value="PPIase_dom_sf"/>
</dbReference>
<keyword evidence="6 13" id="KW-0472">Membrane</keyword>
<evidence type="ECO:0000256" key="13">
    <source>
        <dbReference type="SAM" id="Phobius"/>
    </source>
</evidence>
<evidence type="ECO:0000256" key="8">
    <source>
        <dbReference type="ARBA" id="ARBA00038408"/>
    </source>
</evidence>
<comment type="subcellular location">
    <subcellularLocation>
        <location evidence="1">Cell inner membrane</location>
        <topology evidence="1">Single-pass type II membrane protein</topology>
        <orientation evidence="1">Periplasmic side</orientation>
    </subcellularLocation>
</comment>
<feature type="domain" description="PpiC" evidence="14">
    <location>
        <begin position="305"/>
        <end position="405"/>
    </location>
</feature>
<evidence type="ECO:0000313" key="16">
    <source>
        <dbReference type="Proteomes" id="UP000319829"/>
    </source>
</evidence>
<keyword evidence="5 13" id="KW-1133">Transmembrane helix</keyword>
<evidence type="ECO:0000256" key="3">
    <source>
        <dbReference type="ARBA" id="ARBA00022519"/>
    </source>
</evidence>
<sequence length="673" mass="75470">MSRSVTEFTLHRPPHPRQPKLHSESPSSWSRGLACANPESAIFSSVEHWVLARPWGAACVSSAFDRGLFSMMQSMRDNMKVIIWITAVIFLVGFGVLQLGGVLNPPSAGGPAGVIAKINGEPIRYEEFMGMYQNILNQVRASRELREGEDSYIREQAWQQMVQARLMGQEVRRRGITASPEEIKIAVRFAPPEFVVQAPGFQTGGRFDYKKYIAELENPNSQVPWSQIEAYVAQSLPQQKLQEQIVAAAKVSEADVRDRFMLLNDKLKVRYVYFLSDSFPVDTTRIGGADIETYYRSHPDEFTGPPEVKLQVAIIARRPKGADFTAGRERMLGIREQILAQPDSFPKYARTYSEINSAASGGDAPDIPFLNMRPLFQAAIKTIQPGQLTEVVKEERSIHLFRLDKRWLDPKSNQIMIHYHEIAFRVEPGAETIRDIRKSVQAIVADARKMGLARAAARAGVPTSDSPYFREGNSRNETFDRFPEMERWAFTAKVGSISHPVPTESGWYVYEISDRQPEGLRPLSQARIFARERLLHSLQVAGATDAATRARAAILGGMSDTEAAKRFHGLIATTGEVTRSGNLGNVGNEPKIVGGLFGTPQGTWSQPLTGSSTALIGIVEEHARPTEEAFRKQAMEIRGTLLNERRQTRFTEWIQAVRKKAKIEDYRENYFEA</sequence>
<evidence type="ECO:0000256" key="11">
    <source>
        <dbReference type="PROSITE-ProRule" id="PRU00278"/>
    </source>
</evidence>
<feature type="region of interest" description="Disordered" evidence="12">
    <location>
        <begin position="1"/>
        <end position="26"/>
    </location>
</feature>
<dbReference type="Pfam" id="PF13623">
    <property type="entry name" value="SurA_N_2"/>
    <property type="match status" value="1"/>
</dbReference>
<keyword evidence="3" id="KW-0997">Cell inner membrane</keyword>
<comment type="similarity">
    <text evidence="8">Belongs to the PpiD chaperone family.</text>
</comment>
<evidence type="ECO:0000256" key="12">
    <source>
        <dbReference type="SAM" id="MobiDB-lite"/>
    </source>
</evidence>
<organism evidence="15 16">
    <name type="scientific">Eiseniibacteriota bacterium</name>
    <dbReference type="NCBI Taxonomy" id="2212470"/>
    <lineage>
        <taxon>Bacteria</taxon>
        <taxon>Candidatus Eiseniibacteriota</taxon>
    </lineage>
</organism>
<name>A0A538SR49_UNCEI</name>
<keyword evidence="11" id="KW-0413">Isomerase</keyword>
<evidence type="ECO:0000313" key="15">
    <source>
        <dbReference type="EMBL" id="TMQ53848.1"/>
    </source>
</evidence>
<accession>A0A538SR49</accession>
<keyword evidence="11" id="KW-0697">Rotamase</keyword>
<dbReference type="Pfam" id="PF13145">
    <property type="entry name" value="Rotamase_2"/>
    <property type="match status" value="1"/>
</dbReference>
<dbReference type="Pfam" id="PF00639">
    <property type="entry name" value="Rotamase"/>
    <property type="match status" value="1"/>
</dbReference>
<evidence type="ECO:0000259" key="14">
    <source>
        <dbReference type="PROSITE" id="PS50198"/>
    </source>
</evidence>
<feature type="domain" description="PpiC" evidence="14">
    <location>
        <begin position="414"/>
        <end position="514"/>
    </location>
</feature>
<dbReference type="Gene3D" id="1.10.4030.10">
    <property type="entry name" value="Porin chaperone SurA, peptide-binding domain"/>
    <property type="match status" value="1"/>
</dbReference>
<keyword evidence="2" id="KW-1003">Cell membrane</keyword>
<evidence type="ECO:0000256" key="5">
    <source>
        <dbReference type="ARBA" id="ARBA00022989"/>
    </source>
</evidence>
<evidence type="ECO:0000256" key="1">
    <source>
        <dbReference type="ARBA" id="ARBA00004382"/>
    </source>
</evidence>
<dbReference type="GO" id="GO:0003755">
    <property type="term" value="F:peptidyl-prolyl cis-trans isomerase activity"/>
    <property type="evidence" value="ECO:0007669"/>
    <property type="project" value="UniProtKB-KW"/>
</dbReference>
<dbReference type="EMBL" id="VBOU01000079">
    <property type="protein sequence ID" value="TMQ53848.1"/>
    <property type="molecule type" value="Genomic_DNA"/>
</dbReference>
<feature type="transmembrane region" description="Helical" evidence="13">
    <location>
        <begin position="81"/>
        <end position="103"/>
    </location>
</feature>